<gene>
    <name evidence="1" type="ORF">BQ8794_200012</name>
</gene>
<reference evidence="2" key="1">
    <citation type="submission" date="2017-01" db="EMBL/GenBank/DDBJ databases">
        <authorList>
            <person name="Brunel B."/>
        </authorList>
    </citation>
    <scope>NUCLEOTIDE SEQUENCE [LARGE SCALE GENOMIC DNA]</scope>
</reference>
<dbReference type="EMBL" id="FTPD01000013">
    <property type="protein sequence ID" value="SIT55009.1"/>
    <property type="molecule type" value="Genomic_DNA"/>
</dbReference>
<protein>
    <submittedName>
        <fullName evidence="1">Uncharacterized protein</fullName>
    </submittedName>
</protein>
<proteinExistence type="predicted"/>
<dbReference type="AlphaFoldDB" id="A0A1R3V6Z5"/>
<dbReference type="Proteomes" id="UP000188388">
    <property type="component" value="Unassembled WGS sequence"/>
</dbReference>
<dbReference type="STRING" id="1631249.BQ8794_200012"/>
<name>A0A1R3V6Z5_9HYPH</name>
<evidence type="ECO:0000313" key="2">
    <source>
        <dbReference type="Proteomes" id="UP000188388"/>
    </source>
</evidence>
<organism evidence="1 2">
    <name type="scientific">Mesorhizobium prunaredense</name>
    <dbReference type="NCBI Taxonomy" id="1631249"/>
    <lineage>
        <taxon>Bacteria</taxon>
        <taxon>Pseudomonadati</taxon>
        <taxon>Pseudomonadota</taxon>
        <taxon>Alphaproteobacteria</taxon>
        <taxon>Hyphomicrobiales</taxon>
        <taxon>Phyllobacteriaceae</taxon>
        <taxon>Mesorhizobium</taxon>
    </lineage>
</organism>
<evidence type="ECO:0000313" key="1">
    <source>
        <dbReference type="EMBL" id="SIT55009.1"/>
    </source>
</evidence>
<keyword evidence="2" id="KW-1185">Reference proteome</keyword>
<accession>A0A1R3V6Z5</accession>
<sequence length="31" mass="3632">MRLWLSYFIFHSSPSRPILVHLSGSEVPDME</sequence>